<organism evidence="1 2">
    <name type="scientific">Lentibacillus salinarum</name>
    <dbReference type="NCBI Taxonomy" id="446820"/>
    <lineage>
        <taxon>Bacteria</taxon>
        <taxon>Bacillati</taxon>
        <taxon>Bacillota</taxon>
        <taxon>Bacilli</taxon>
        <taxon>Bacillales</taxon>
        <taxon>Bacillaceae</taxon>
        <taxon>Lentibacillus</taxon>
    </lineage>
</organism>
<protein>
    <submittedName>
        <fullName evidence="1">Uncharacterized protein</fullName>
    </submittedName>
</protein>
<proteinExistence type="predicted"/>
<sequence>MIIEILHELFADTSPFYVYFSICLSVIGTINLTQFDLHQFIGHAHVYTRESHAIQIQSAPIQASIGEATDIMDWIVQKAKRIDAPDDDTDDHTLSFFKTTMKKRGGPRWNEHLYSRLPKNIA</sequence>
<accession>A0ABW3ZTT5</accession>
<name>A0ABW3ZTT5_9BACI</name>
<dbReference type="Proteomes" id="UP001597178">
    <property type="component" value="Unassembled WGS sequence"/>
</dbReference>
<dbReference type="EMBL" id="JBHTNH010000008">
    <property type="protein sequence ID" value="MFD1361228.1"/>
    <property type="molecule type" value="Genomic_DNA"/>
</dbReference>
<keyword evidence="2" id="KW-1185">Reference proteome</keyword>
<evidence type="ECO:0000313" key="1">
    <source>
        <dbReference type="EMBL" id="MFD1361228.1"/>
    </source>
</evidence>
<evidence type="ECO:0000313" key="2">
    <source>
        <dbReference type="Proteomes" id="UP001597178"/>
    </source>
</evidence>
<gene>
    <name evidence="1" type="ORF">ACFQ4A_06035</name>
</gene>
<reference evidence="2" key="1">
    <citation type="journal article" date="2019" name="Int. J. Syst. Evol. Microbiol.">
        <title>The Global Catalogue of Microorganisms (GCM) 10K type strain sequencing project: providing services to taxonomists for standard genome sequencing and annotation.</title>
        <authorList>
            <consortium name="The Broad Institute Genomics Platform"/>
            <consortium name="The Broad Institute Genome Sequencing Center for Infectious Disease"/>
            <person name="Wu L."/>
            <person name="Ma J."/>
        </authorList>
    </citation>
    <scope>NUCLEOTIDE SEQUENCE [LARGE SCALE GENOMIC DNA]</scope>
    <source>
        <strain evidence="2">CCUG 54822</strain>
    </source>
</reference>
<comment type="caution">
    <text evidence="1">The sequence shown here is derived from an EMBL/GenBank/DDBJ whole genome shotgun (WGS) entry which is preliminary data.</text>
</comment>
<dbReference type="RefSeq" id="WP_382398602.1">
    <property type="nucleotide sequence ID" value="NZ_JBHTNH010000008.1"/>
</dbReference>